<reference evidence="2" key="1">
    <citation type="submission" date="2021-02" db="EMBL/GenBank/DDBJ databases">
        <title>Fulvivirga sp. S481 isolated from sea water.</title>
        <authorList>
            <person name="Bae S.S."/>
            <person name="Baek K."/>
        </authorList>
    </citation>
    <scope>NUCLEOTIDE SEQUENCE</scope>
    <source>
        <strain evidence="2">S481</strain>
    </source>
</reference>
<dbReference type="InterPro" id="IPR051680">
    <property type="entry name" value="ATP-dep_Glu-Cys_Ligase-2"/>
</dbReference>
<dbReference type="Pfam" id="PF04168">
    <property type="entry name" value="Alpha-E"/>
    <property type="match status" value="1"/>
</dbReference>
<dbReference type="PANTHER" id="PTHR34595:SF7">
    <property type="entry name" value="SLL1039 PROTEIN"/>
    <property type="match status" value="1"/>
</dbReference>
<dbReference type="Proteomes" id="UP000662783">
    <property type="component" value="Chromosome"/>
</dbReference>
<dbReference type="KEGG" id="fuv:JR347_13715"/>
<dbReference type="InterPro" id="IPR007296">
    <property type="entry name" value="DUF403"/>
</dbReference>
<accession>A0A974WEW3</accession>
<feature type="domain" description="DUF403" evidence="1">
    <location>
        <begin position="1"/>
        <end position="312"/>
    </location>
</feature>
<gene>
    <name evidence="2" type="ORF">JR347_13715</name>
</gene>
<sequence>MLSRVADSIFWLGRYTERAENYARFIDVNFNLSLDLPPGIEEQWDPLIQATAGMEQYTELFGDKKTRSNAIYFLAFDERNPNSIISSVTFARENARIVRENIPRETWEVLNELHYYVQEAYSQKIWKKEDPKHCFKHIKNQIQLLNGIAYDNVPRTQGWYFSQLGKYMERADKTSRILDVKYHFLLPSVADVGSPLDFLHWVALLKSVSAFNSYRRLYGNIKPDLIVNYLVLNRYFPRSVLFCLIEVEECLHAISESKHGFSNAAEKAIGSLRSDLEFADINDIFDIGLHEYLDQLQLRLNSISDSIYDQYFKIQPNFTEQFQTQE</sequence>
<name>A0A974WEW3_9BACT</name>
<dbReference type="PANTHER" id="PTHR34595">
    <property type="entry name" value="BLR5612 PROTEIN"/>
    <property type="match status" value="1"/>
</dbReference>
<proteinExistence type="predicted"/>
<keyword evidence="3" id="KW-1185">Reference proteome</keyword>
<dbReference type="EMBL" id="CP070608">
    <property type="protein sequence ID" value="QSE96645.1"/>
    <property type="molecule type" value="Genomic_DNA"/>
</dbReference>
<evidence type="ECO:0000259" key="1">
    <source>
        <dbReference type="Pfam" id="PF04168"/>
    </source>
</evidence>
<evidence type="ECO:0000313" key="2">
    <source>
        <dbReference type="EMBL" id="QSE96645.1"/>
    </source>
</evidence>
<organism evidence="2 3">
    <name type="scientific">Fulvivirga lutea</name>
    <dbReference type="NCBI Taxonomy" id="2810512"/>
    <lineage>
        <taxon>Bacteria</taxon>
        <taxon>Pseudomonadati</taxon>
        <taxon>Bacteroidota</taxon>
        <taxon>Cytophagia</taxon>
        <taxon>Cytophagales</taxon>
        <taxon>Fulvivirgaceae</taxon>
        <taxon>Fulvivirga</taxon>
    </lineage>
</organism>
<dbReference type="AlphaFoldDB" id="A0A974WEW3"/>
<protein>
    <submittedName>
        <fullName evidence="2">Alpha-E domain-containing protein</fullName>
    </submittedName>
</protein>
<evidence type="ECO:0000313" key="3">
    <source>
        <dbReference type="Proteomes" id="UP000662783"/>
    </source>
</evidence>
<dbReference type="RefSeq" id="WP_205721159.1">
    <property type="nucleotide sequence ID" value="NZ_CP070608.1"/>
</dbReference>